<dbReference type="eggNOG" id="ENOG502SBK5">
    <property type="taxonomic scope" value="Eukaryota"/>
</dbReference>
<dbReference type="EMBL" id="GG663743">
    <property type="protein sequence ID" value="EEH54885.1"/>
    <property type="molecule type" value="Genomic_DNA"/>
</dbReference>
<proteinExistence type="predicted"/>
<dbReference type="InterPro" id="IPR011990">
    <property type="entry name" value="TPR-like_helical_dom_sf"/>
</dbReference>
<dbReference type="Proteomes" id="UP000001876">
    <property type="component" value="Unassembled WGS sequence"/>
</dbReference>
<gene>
    <name evidence="1" type="ORF">MICPUCDRAFT_60762</name>
</gene>
<accession>C1MZK4</accession>
<dbReference type="InterPro" id="IPR036047">
    <property type="entry name" value="F-box-like_dom_sf"/>
</dbReference>
<dbReference type="SUPFAM" id="SSF81383">
    <property type="entry name" value="F-box domain"/>
    <property type="match status" value="1"/>
</dbReference>
<reference evidence="1 2" key="1">
    <citation type="journal article" date="2009" name="Science">
        <title>Green evolution and dynamic adaptations revealed by genomes of the marine picoeukaryotes Micromonas.</title>
        <authorList>
            <person name="Worden A.Z."/>
            <person name="Lee J.H."/>
            <person name="Mock T."/>
            <person name="Rouze P."/>
            <person name="Simmons M.P."/>
            <person name="Aerts A.L."/>
            <person name="Allen A.E."/>
            <person name="Cuvelier M.L."/>
            <person name="Derelle E."/>
            <person name="Everett M.V."/>
            <person name="Foulon E."/>
            <person name="Grimwood J."/>
            <person name="Gundlach H."/>
            <person name="Henrissat B."/>
            <person name="Napoli C."/>
            <person name="McDonald S.M."/>
            <person name="Parker M.S."/>
            <person name="Rombauts S."/>
            <person name="Salamov A."/>
            <person name="Von Dassow P."/>
            <person name="Badger J.H."/>
            <person name="Coutinho P.M."/>
            <person name="Demir E."/>
            <person name="Dubchak I."/>
            <person name="Gentemann C."/>
            <person name="Eikrem W."/>
            <person name="Gready J.E."/>
            <person name="John U."/>
            <person name="Lanier W."/>
            <person name="Lindquist E.A."/>
            <person name="Lucas S."/>
            <person name="Mayer K.F."/>
            <person name="Moreau H."/>
            <person name="Not F."/>
            <person name="Otillar R."/>
            <person name="Panaud O."/>
            <person name="Pangilinan J."/>
            <person name="Paulsen I."/>
            <person name="Piegu B."/>
            <person name="Poliakov A."/>
            <person name="Robbens S."/>
            <person name="Schmutz J."/>
            <person name="Toulza E."/>
            <person name="Wyss T."/>
            <person name="Zelensky A."/>
            <person name="Zhou K."/>
            <person name="Armbrust E.V."/>
            <person name="Bhattacharya D."/>
            <person name="Goodenough U.W."/>
            <person name="Van de Peer Y."/>
            <person name="Grigoriev I.V."/>
        </authorList>
    </citation>
    <scope>NUCLEOTIDE SEQUENCE [LARGE SCALE GENOMIC DNA]</scope>
    <source>
        <strain evidence="1 2">CCMP1545</strain>
    </source>
</reference>
<dbReference type="GeneID" id="9686408"/>
<evidence type="ECO:0000313" key="1">
    <source>
        <dbReference type="EMBL" id="EEH54885.1"/>
    </source>
</evidence>
<dbReference type="STRING" id="564608.C1MZK4"/>
<dbReference type="OrthoDB" id="272077at2759"/>
<protein>
    <submittedName>
        <fullName evidence="1">Predicted protein</fullName>
    </submittedName>
</protein>
<dbReference type="SUPFAM" id="SSF81901">
    <property type="entry name" value="HCP-like"/>
    <property type="match status" value="1"/>
</dbReference>
<dbReference type="InterPro" id="IPR052945">
    <property type="entry name" value="Mitotic_Regulator"/>
</dbReference>
<dbReference type="RefSeq" id="XP_003061235.1">
    <property type="nucleotide sequence ID" value="XM_003061189.1"/>
</dbReference>
<dbReference type="PANTHER" id="PTHR43628">
    <property type="entry name" value="ACTIVATOR OF C KINASE PROTEIN 1-RELATED"/>
    <property type="match status" value="1"/>
</dbReference>
<dbReference type="PANTHER" id="PTHR43628:SF1">
    <property type="entry name" value="CHITIN SYNTHASE REGULATORY FACTOR 2-RELATED"/>
    <property type="match status" value="1"/>
</dbReference>
<keyword evidence="2" id="KW-1185">Reference proteome</keyword>
<organism evidence="2">
    <name type="scientific">Micromonas pusilla (strain CCMP1545)</name>
    <name type="common">Picoplanktonic green alga</name>
    <dbReference type="NCBI Taxonomy" id="564608"/>
    <lineage>
        <taxon>Eukaryota</taxon>
        <taxon>Viridiplantae</taxon>
        <taxon>Chlorophyta</taxon>
        <taxon>Mamiellophyceae</taxon>
        <taxon>Mamiellales</taxon>
        <taxon>Mamiellaceae</taxon>
        <taxon>Micromonas</taxon>
    </lineage>
</organism>
<dbReference type="SMART" id="SM00671">
    <property type="entry name" value="SEL1"/>
    <property type="match status" value="4"/>
</dbReference>
<dbReference type="KEGG" id="mpp:MICPUCDRAFT_60762"/>
<name>C1MZK4_MICPC</name>
<sequence>MRTRSSIGFNAIPENVAAVVFSHLGDDPRDRVALAQVSKVWRDAEKSDASLPGGSLSALSALSYELYIDGKYEHSIYWLRKAADRGDVDAMFEMAERYLYFDGFGETLDHKKASEWYERASGCGHAHATYELAWCYLYKEGDGVEKNEAKAVELYFKAAELGSGIAAWDLGLFYEQGLCGVAVNKKEALKWWRVAVERSDTRDTHDTRNIHAHAKAHVTKLERELSMTHAD</sequence>
<dbReference type="AlphaFoldDB" id="C1MZK4"/>
<dbReference type="InterPro" id="IPR006597">
    <property type="entry name" value="Sel1-like"/>
</dbReference>
<evidence type="ECO:0000313" key="2">
    <source>
        <dbReference type="Proteomes" id="UP000001876"/>
    </source>
</evidence>
<dbReference type="Pfam" id="PF08238">
    <property type="entry name" value="Sel1"/>
    <property type="match status" value="4"/>
</dbReference>
<dbReference type="Gene3D" id="1.25.40.10">
    <property type="entry name" value="Tetratricopeptide repeat domain"/>
    <property type="match status" value="1"/>
</dbReference>